<feature type="transmembrane region" description="Helical" evidence="1">
    <location>
        <begin position="132"/>
        <end position="156"/>
    </location>
</feature>
<feature type="transmembrane region" description="Helical" evidence="1">
    <location>
        <begin position="419"/>
        <end position="440"/>
    </location>
</feature>
<comment type="pathway">
    <text evidence="1">Protein modification; protein glycosylation.</text>
</comment>
<dbReference type="EMBL" id="JBHRYE010000022">
    <property type="protein sequence ID" value="MFC3672581.1"/>
    <property type="molecule type" value="Genomic_DNA"/>
</dbReference>
<comment type="subcellular location">
    <subcellularLocation>
        <location evidence="1">Cell membrane</location>
    </subcellularLocation>
</comment>
<keyword evidence="1" id="KW-0808">Transferase</keyword>
<feature type="transmembrane region" description="Helical" evidence="1">
    <location>
        <begin position="361"/>
        <end position="382"/>
    </location>
</feature>
<reference evidence="5" key="1">
    <citation type="journal article" date="2019" name="Int. J. Syst. Evol. Microbiol.">
        <title>The Global Catalogue of Microorganisms (GCM) 10K type strain sequencing project: providing services to taxonomists for standard genome sequencing and annotation.</title>
        <authorList>
            <consortium name="The Broad Institute Genomics Platform"/>
            <consortium name="The Broad Institute Genome Sequencing Center for Infectious Disease"/>
            <person name="Wu L."/>
            <person name="Ma J."/>
        </authorList>
    </citation>
    <scope>NUCLEOTIDE SEQUENCE [LARGE SCALE GENOMIC DNA]</scope>
    <source>
        <strain evidence="5">KCTC 42224</strain>
    </source>
</reference>
<keyword evidence="1" id="KW-0812">Transmembrane</keyword>
<proteinExistence type="inferred from homology"/>
<dbReference type="InterPro" id="IPR038731">
    <property type="entry name" value="RgtA/B/C-like"/>
</dbReference>
<evidence type="ECO:0000313" key="4">
    <source>
        <dbReference type="EMBL" id="MFC3672581.1"/>
    </source>
</evidence>
<protein>
    <recommendedName>
        <fullName evidence="1">Polyprenol-phosphate-mannose--protein mannosyltransferase</fullName>
        <ecNumber evidence="1">2.4.1.-</ecNumber>
    </recommendedName>
</protein>
<sequence length="458" mass="51865">MNQPIPQPLRFPPRASEPDPIRAVLAIVAVFAVLVFWRLGTPSKIMFDEVHYLPAARHLIDLSSRLNPEHPLLGKELIALGMMVFGDNPFGWRFCNALYGVIGLYGAIRAFWWASLSRQGTVLFGLFLATNFIWFVLSRIAILDMAMAASLALAFWQWALAARKGKRVHLVLAGLFMGLSMGGKWNGVPLMVFPGLWYAWARWQASAGLAAPRRALAWLAGRQGGPVPGVCLLEAALWLGIWPVLVYFATFTPAMFYKINPLSPWHLIEWQQTMLKLQDSVVKPHRYMSHWYQWMVNARPIWFFYEKWDGAQRGVLMIGNPWSMWAGLPALLWCALDGLQSLARRSLAIPGKWAPTGRDRLSALSGMAALFYVGSLFFWAINGKPVQFYYHYQLAAVFLDAALALALTQLWRRGLRWPVWITVALTLAGFVYFFPILAALPLPGVKSFRLFTWLPVWK</sequence>
<comment type="function">
    <text evidence="1">Protein O-mannosyltransferase that catalyzes the transfer of a single mannose residue from a polyprenol phospho-mannosyl lipidic donor to the hydroxyl group of selected serine and threonine residues in acceptor proteins.</text>
</comment>
<keyword evidence="1" id="KW-0328">Glycosyltransferase</keyword>
<feature type="domain" description="Protein O-mannosyl-transferase C-terminal four TM" evidence="3">
    <location>
        <begin position="267"/>
        <end position="457"/>
    </location>
</feature>
<gene>
    <name evidence="4" type="ORF">ACFOOT_14255</name>
</gene>
<keyword evidence="1" id="KW-1133">Transmembrane helix</keyword>
<dbReference type="Pfam" id="PF13231">
    <property type="entry name" value="PMT_2"/>
    <property type="match status" value="1"/>
</dbReference>
<keyword evidence="1" id="KW-1003">Cell membrane</keyword>
<feature type="transmembrane region" description="Helical" evidence="1">
    <location>
        <begin position="388"/>
        <end position="407"/>
    </location>
</feature>
<keyword evidence="1" id="KW-0472">Membrane</keyword>
<evidence type="ECO:0000313" key="5">
    <source>
        <dbReference type="Proteomes" id="UP001595683"/>
    </source>
</evidence>
<dbReference type="Proteomes" id="UP001595683">
    <property type="component" value="Unassembled WGS sequence"/>
</dbReference>
<feature type="transmembrane region" description="Helical" evidence="1">
    <location>
        <begin position="235"/>
        <end position="257"/>
    </location>
</feature>
<keyword evidence="5" id="KW-1185">Reference proteome</keyword>
<comment type="similarity">
    <text evidence="1">Belongs to the glycosyltransferase 39 family.</text>
</comment>
<feature type="transmembrane region" description="Helical" evidence="1">
    <location>
        <begin position="168"/>
        <end position="187"/>
    </location>
</feature>
<feature type="transmembrane region" description="Helical" evidence="1">
    <location>
        <begin position="20"/>
        <end position="37"/>
    </location>
</feature>
<evidence type="ECO:0000259" key="2">
    <source>
        <dbReference type="Pfam" id="PF13231"/>
    </source>
</evidence>
<evidence type="ECO:0000256" key="1">
    <source>
        <dbReference type="RuleBase" id="RU367007"/>
    </source>
</evidence>
<evidence type="ECO:0000259" key="3">
    <source>
        <dbReference type="Pfam" id="PF16192"/>
    </source>
</evidence>
<dbReference type="InterPro" id="IPR027005">
    <property type="entry name" value="PMT-like"/>
</dbReference>
<name>A0ABV7V5A4_9SPHN</name>
<dbReference type="EC" id="2.4.1.-" evidence="1"/>
<accession>A0ABV7V5A4</accession>
<organism evidence="4 5">
    <name type="scientific">Novosphingobium pokkalii</name>
    <dbReference type="NCBI Taxonomy" id="1770194"/>
    <lineage>
        <taxon>Bacteria</taxon>
        <taxon>Pseudomonadati</taxon>
        <taxon>Pseudomonadota</taxon>
        <taxon>Alphaproteobacteria</taxon>
        <taxon>Sphingomonadales</taxon>
        <taxon>Sphingomonadaceae</taxon>
        <taxon>Novosphingobium</taxon>
    </lineage>
</organism>
<feature type="domain" description="Glycosyltransferase RgtA/B/C/D-like" evidence="2">
    <location>
        <begin position="70"/>
        <end position="201"/>
    </location>
</feature>
<dbReference type="PANTHER" id="PTHR10050">
    <property type="entry name" value="DOLICHYL-PHOSPHATE-MANNOSE--PROTEIN MANNOSYLTRANSFERASE"/>
    <property type="match status" value="1"/>
</dbReference>
<dbReference type="InterPro" id="IPR032421">
    <property type="entry name" value="PMT_4TMC"/>
</dbReference>
<comment type="caution">
    <text evidence="4">The sequence shown here is derived from an EMBL/GenBank/DDBJ whole genome shotgun (WGS) entry which is preliminary data.</text>
</comment>
<dbReference type="RefSeq" id="WP_191323464.1">
    <property type="nucleotide sequence ID" value="NZ_BMZP01000004.1"/>
</dbReference>
<dbReference type="Pfam" id="PF16192">
    <property type="entry name" value="PMT_4TMC"/>
    <property type="match status" value="1"/>
</dbReference>
<feature type="transmembrane region" description="Helical" evidence="1">
    <location>
        <begin position="90"/>
        <end position="112"/>
    </location>
</feature>